<dbReference type="KEGG" id="brs:S23_05180"/>
<proteinExistence type="predicted"/>
<keyword evidence="2" id="KW-1185">Reference proteome</keyword>
<dbReference type="Proteomes" id="UP000007886">
    <property type="component" value="Chromosome"/>
</dbReference>
<evidence type="ECO:0000313" key="1">
    <source>
        <dbReference type="EMBL" id="BAL73739.1"/>
    </source>
</evidence>
<name>A0AAI8M894_9BRAD</name>
<gene>
    <name evidence="1" type="ORF">S23_05180</name>
</gene>
<reference evidence="1 2" key="1">
    <citation type="journal article" date="2012" name="Microbes Environ.">
        <title>Complete genome sequence of Bradyrhizobium sp. S23321: insights into symbiosis evolution in soil oligotrophs.</title>
        <authorList>
            <person name="Okubo T."/>
            <person name="Tsukui T."/>
            <person name="Maita H."/>
            <person name="Okamoto S."/>
            <person name="Oshima K."/>
            <person name="Fujisawa T."/>
            <person name="Saito A."/>
            <person name="Futamata H."/>
            <person name="Hattori R."/>
            <person name="Shimomura Y."/>
            <person name="Haruta S."/>
            <person name="Morimoto S."/>
            <person name="Wang Y."/>
            <person name="Sakai Y."/>
            <person name="Hattori M."/>
            <person name="Aizawa S."/>
            <person name="Nagashima K.V.P."/>
            <person name="Masuda S."/>
            <person name="Hattori T."/>
            <person name="Yamashita A."/>
            <person name="Bao Z."/>
            <person name="Hayatsu M."/>
            <person name="Kajiya-Kanegae H."/>
            <person name="Yoshinaga I."/>
            <person name="Sakamoto K."/>
            <person name="Toyota K."/>
            <person name="Nakao M."/>
            <person name="Kohara M."/>
            <person name="Anda M."/>
            <person name="Niwa R."/>
            <person name="Jung-Hwan P."/>
            <person name="Sameshima-Saito R."/>
            <person name="Tokuda S."/>
            <person name="Yamamoto S."/>
            <person name="Yamamoto S."/>
            <person name="Yokoyama T."/>
            <person name="Akutsu T."/>
            <person name="Nakamura Y."/>
            <person name="Nakahira-Yanaka Y."/>
            <person name="Takada Hoshino Y."/>
            <person name="Hirakawa H."/>
            <person name="Mitsui H."/>
            <person name="Terasawa K."/>
            <person name="Itakura M."/>
            <person name="Sato S."/>
            <person name="Ikeda-Ohtsubo W."/>
            <person name="Sakakura N."/>
            <person name="Kaminuma E."/>
            <person name="Minamisawa K."/>
        </authorList>
    </citation>
    <scope>NUCLEOTIDE SEQUENCE [LARGE SCALE GENOMIC DNA]</scope>
    <source>
        <strain evidence="1 2">S23321</strain>
    </source>
</reference>
<organism evidence="1 2">
    <name type="scientific">Bradyrhizobium cosmicum</name>
    <dbReference type="NCBI Taxonomy" id="1404864"/>
    <lineage>
        <taxon>Bacteria</taxon>
        <taxon>Pseudomonadati</taxon>
        <taxon>Pseudomonadota</taxon>
        <taxon>Alphaproteobacteria</taxon>
        <taxon>Hyphomicrobiales</taxon>
        <taxon>Nitrobacteraceae</taxon>
        <taxon>Bradyrhizobium</taxon>
    </lineage>
</organism>
<dbReference type="EMBL" id="AP012279">
    <property type="protein sequence ID" value="BAL73739.1"/>
    <property type="molecule type" value="Genomic_DNA"/>
</dbReference>
<sequence length="57" mass="6284">MAKSPMTKKQLSKHYGIALSDIEKAVKEGAPVLLPSDAFVHWIIAQRGVDHDRKEAA</sequence>
<accession>A0AAI8M894</accession>
<dbReference type="RefSeq" id="WP_014439149.1">
    <property type="nucleotide sequence ID" value="NC_017082.1"/>
</dbReference>
<protein>
    <submittedName>
        <fullName evidence="1">Uncharacterized protein</fullName>
    </submittedName>
</protein>
<dbReference type="AlphaFoldDB" id="A0AAI8M894"/>
<evidence type="ECO:0000313" key="2">
    <source>
        <dbReference type="Proteomes" id="UP000007886"/>
    </source>
</evidence>